<dbReference type="InterPro" id="IPR045706">
    <property type="entry name" value="DUF6062"/>
</dbReference>
<accession>A0A7C1K0V8</accession>
<evidence type="ECO:0000313" key="2">
    <source>
        <dbReference type="EMBL" id="HDX32569.1"/>
    </source>
</evidence>
<name>A0A7C1K0V8_9CHLR</name>
<organism evidence="2">
    <name type="scientific">Caldilinea aerophila</name>
    <dbReference type="NCBI Taxonomy" id="133453"/>
    <lineage>
        <taxon>Bacteria</taxon>
        <taxon>Bacillati</taxon>
        <taxon>Chloroflexota</taxon>
        <taxon>Caldilineae</taxon>
        <taxon>Caldilineales</taxon>
        <taxon>Caldilineaceae</taxon>
        <taxon>Caldilinea</taxon>
    </lineage>
</organism>
<dbReference type="Pfam" id="PF19538">
    <property type="entry name" value="DUF6062"/>
    <property type="match status" value="1"/>
</dbReference>
<gene>
    <name evidence="1" type="ORF">ENQ20_12915</name>
    <name evidence="2" type="ORF">ENQ20_13945</name>
</gene>
<comment type="caution">
    <text evidence="2">The sequence shown here is derived from an EMBL/GenBank/DDBJ whole genome shotgun (WGS) entry which is preliminary data.</text>
</comment>
<dbReference type="EMBL" id="DSMG01000129">
    <property type="protein sequence ID" value="HDX32368.1"/>
    <property type="molecule type" value="Genomic_DNA"/>
</dbReference>
<reference evidence="2" key="1">
    <citation type="journal article" date="2020" name="mSystems">
        <title>Genome- and Community-Level Interaction Insights into Carbon Utilization and Element Cycling Functions of Hydrothermarchaeota in Hydrothermal Sediment.</title>
        <authorList>
            <person name="Zhou Z."/>
            <person name="Liu Y."/>
            <person name="Xu W."/>
            <person name="Pan J."/>
            <person name="Luo Z.H."/>
            <person name="Li M."/>
        </authorList>
    </citation>
    <scope>NUCLEOTIDE SEQUENCE [LARGE SCALE GENOMIC DNA]</scope>
    <source>
        <strain evidence="2">SpSt-289</strain>
    </source>
</reference>
<evidence type="ECO:0000313" key="1">
    <source>
        <dbReference type="EMBL" id="HDX32368.1"/>
    </source>
</evidence>
<dbReference type="AlphaFoldDB" id="A0A7C1K0V8"/>
<dbReference type="EMBL" id="DSMG01000143">
    <property type="protein sequence ID" value="HDX32569.1"/>
    <property type="molecule type" value="Genomic_DNA"/>
</dbReference>
<sequence length="255" mass="28208">MSTPTKYIPYYDDIVEAMATPGCAFCKLQRRAAERYLDAFLWESVNDPRPRRQVSAARGFCRDHAWLLVRPGAALSTAIVYHDVVGAVLNAVQTTPVAEKRSFWQQLRSLWGGKSGGNRDGDRIVQALRPQQPCPVCVNAAEIEGHLCATVLAAMRRSDDFLVHYRASSGLCLAHFGALIGATSQPKLRRALIDAQLAIWEALRAELAEFIRKNDHRFREETFGVERDSWERAIALTSGPQPAATSSRGGLTQTG</sequence>
<proteinExistence type="predicted"/>
<protein>
    <submittedName>
        <fullName evidence="2">Uncharacterized protein</fullName>
    </submittedName>
</protein>